<keyword evidence="1" id="KW-1133">Transmembrane helix</keyword>
<keyword evidence="1" id="KW-0472">Membrane</keyword>
<evidence type="ECO:0000256" key="1">
    <source>
        <dbReference type="SAM" id="Phobius"/>
    </source>
</evidence>
<dbReference type="PANTHER" id="PTHR30386">
    <property type="entry name" value="MEMBRANE FUSION SUBUNIT OF EMRAB-TOLC MULTIDRUG EFFLUX PUMP"/>
    <property type="match status" value="1"/>
</dbReference>
<dbReference type="InterPro" id="IPR058982">
    <property type="entry name" value="Beta-barrel_AprE"/>
</dbReference>
<feature type="domain" description="CusB-like barrel-sandwich hybrid" evidence="2">
    <location>
        <begin position="70"/>
        <end position="293"/>
    </location>
</feature>
<dbReference type="Gene3D" id="2.40.50.100">
    <property type="match status" value="1"/>
</dbReference>
<dbReference type="Pfam" id="PF25919">
    <property type="entry name" value="BSH_CusB"/>
    <property type="match status" value="1"/>
</dbReference>
<dbReference type="PRINTS" id="PR01490">
    <property type="entry name" value="RTXTOXIND"/>
</dbReference>
<dbReference type="Pfam" id="PF26002">
    <property type="entry name" value="Beta-barrel_AprE"/>
    <property type="match status" value="1"/>
</dbReference>
<evidence type="ECO:0000313" key="4">
    <source>
        <dbReference type="EMBL" id="OBU69146.1"/>
    </source>
</evidence>
<keyword evidence="1" id="KW-0812">Transmembrane</keyword>
<dbReference type="EMBL" id="LYVJ01000003">
    <property type="protein sequence ID" value="OBU69146.1"/>
    <property type="molecule type" value="Genomic_DNA"/>
</dbReference>
<accession>A0A1A6Y2Y0</accession>
<organism evidence="4 5">
    <name type="scientific">Stenotrophomonas maltophilia</name>
    <name type="common">Pseudomonas maltophilia</name>
    <name type="synonym">Xanthomonas maltophilia</name>
    <dbReference type="NCBI Taxonomy" id="40324"/>
    <lineage>
        <taxon>Bacteria</taxon>
        <taxon>Pseudomonadati</taxon>
        <taxon>Pseudomonadota</taxon>
        <taxon>Gammaproteobacteria</taxon>
        <taxon>Lysobacterales</taxon>
        <taxon>Lysobacteraceae</taxon>
        <taxon>Stenotrophomonas</taxon>
        <taxon>Stenotrophomonas maltophilia group</taxon>
    </lineage>
</organism>
<proteinExistence type="predicted"/>
<dbReference type="Proteomes" id="UP000092256">
    <property type="component" value="Unassembled WGS sequence"/>
</dbReference>
<reference evidence="4 5" key="1">
    <citation type="submission" date="2016-05" db="EMBL/GenBank/DDBJ databases">
        <title>Draft Genome Sequences of Stenotrophomonas maltophilia Strains Sm32COP, Sm41DVV, Sm46PAILV, SmF3, SmF22, SmSOFb1 and SmCVFa1, Isolated from Different Manures, in France.</title>
        <authorList>
            <person name="Nazaret S."/>
            <person name="Bodilis J."/>
        </authorList>
    </citation>
    <scope>NUCLEOTIDE SEQUENCE [LARGE SCALE GENOMIC DNA]</scope>
    <source>
        <strain evidence="4 5">Sm46PAILV</strain>
    </source>
</reference>
<dbReference type="PANTHER" id="PTHR30386:SF28">
    <property type="entry name" value="EXPORTED PROTEIN"/>
    <property type="match status" value="1"/>
</dbReference>
<gene>
    <name evidence="4" type="ORF">A9K58_05315</name>
</gene>
<name>A0A1A6Y2Y0_STEMA</name>
<sequence length="415" mass="45395">MSSDLFRREVLQGKRAGWLGSISITQPIRLWVLAIVASSTALVVVLLLTFGTYTHRSHVGGQLVPVNGIAQVMAPANGFMSEVRSAEGEHVEAGEVVAVLSVPRATTTDGDTLAAMESRFERRTSSLEAVQTAKRMRLGAQQEGLRSQLSNAQRELAQIDAEVLTRKDQIRIAQETLKRLRLLEDDRYVSILQIKQQESAALTQKGEMQALQRQAIATHRMIEQITQALNELPGENEAAEATFQQELALLEQERVENTARGRLAIVAPVSGVVATQQIKAGQAVQSGQPIMSILPGDGRLEAELLVPSRAVGFIEPDDKVLLRYQAYPYQKFGHHEGRVSRISRSTLGASQNGGATEPMYRITVALAAQTVSAYGKPETLKPGMLVDADVLGETRSFFEWVLEPIYSIKGTVFGQ</sequence>
<dbReference type="OrthoDB" id="9775513at2"/>
<evidence type="ECO:0000259" key="3">
    <source>
        <dbReference type="Pfam" id="PF26002"/>
    </source>
</evidence>
<protein>
    <submittedName>
        <fullName evidence="4">Hemolysin D</fullName>
    </submittedName>
</protein>
<dbReference type="RefSeq" id="WP_065198352.1">
    <property type="nucleotide sequence ID" value="NZ_LYVJ01000003.1"/>
</dbReference>
<evidence type="ECO:0000313" key="5">
    <source>
        <dbReference type="Proteomes" id="UP000092256"/>
    </source>
</evidence>
<comment type="caution">
    <text evidence="4">The sequence shown here is derived from an EMBL/GenBank/DDBJ whole genome shotgun (WGS) entry which is preliminary data.</text>
</comment>
<dbReference type="AlphaFoldDB" id="A0A1A6Y2Y0"/>
<dbReference type="InterPro" id="IPR058790">
    <property type="entry name" value="BSH_CusB"/>
</dbReference>
<feature type="transmembrane region" description="Helical" evidence="1">
    <location>
        <begin position="30"/>
        <end position="53"/>
    </location>
</feature>
<dbReference type="InterPro" id="IPR050739">
    <property type="entry name" value="MFP"/>
</dbReference>
<feature type="domain" description="AprE-like beta-barrel" evidence="3">
    <location>
        <begin position="301"/>
        <end position="390"/>
    </location>
</feature>
<evidence type="ECO:0000259" key="2">
    <source>
        <dbReference type="Pfam" id="PF25919"/>
    </source>
</evidence>